<evidence type="ECO:0000256" key="2">
    <source>
        <dbReference type="PROSITE-ProRule" id="PRU00047"/>
    </source>
</evidence>
<keyword evidence="9" id="KW-1185">Reference proteome</keyword>
<keyword evidence="2" id="KW-0862">Zinc</keyword>
<dbReference type="PROSITE" id="PS50102">
    <property type="entry name" value="RRM"/>
    <property type="match status" value="1"/>
</dbReference>
<dbReference type="Pfam" id="PF00076">
    <property type="entry name" value="RRM_1"/>
    <property type="match status" value="1"/>
</dbReference>
<dbReference type="InterPro" id="IPR000504">
    <property type="entry name" value="RRM_dom"/>
</dbReference>
<evidence type="ECO:0000313" key="9">
    <source>
        <dbReference type="Proteomes" id="UP000008810"/>
    </source>
</evidence>
<dbReference type="Proteomes" id="UP000008810">
    <property type="component" value="Chromosome 1"/>
</dbReference>
<reference evidence="7" key="2">
    <citation type="submission" date="2017-06" db="EMBL/GenBank/DDBJ databases">
        <title>WGS assembly of Brachypodium distachyon.</title>
        <authorList>
            <consortium name="The International Brachypodium Initiative"/>
            <person name="Lucas S."/>
            <person name="Harmon-Smith M."/>
            <person name="Lail K."/>
            <person name="Tice H."/>
            <person name="Grimwood J."/>
            <person name="Bruce D."/>
            <person name="Barry K."/>
            <person name="Shu S."/>
            <person name="Lindquist E."/>
            <person name="Wang M."/>
            <person name="Pitluck S."/>
            <person name="Vogel J.P."/>
            <person name="Garvin D.F."/>
            <person name="Mockler T.C."/>
            <person name="Schmutz J."/>
            <person name="Rokhsar D."/>
            <person name="Bevan M.W."/>
        </authorList>
    </citation>
    <scope>NUCLEOTIDE SEQUENCE</scope>
    <source>
        <strain evidence="7">Bd21</strain>
    </source>
</reference>
<feature type="region of interest" description="Disordered" evidence="4">
    <location>
        <begin position="1"/>
        <end position="27"/>
    </location>
</feature>
<reference evidence="8" key="3">
    <citation type="submission" date="2018-08" db="UniProtKB">
        <authorList>
            <consortium name="EnsemblPlants"/>
        </authorList>
    </citation>
    <scope>IDENTIFICATION</scope>
    <source>
        <strain evidence="8">cv. Bd21</strain>
    </source>
</reference>
<dbReference type="EMBL" id="CM000880">
    <property type="protein sequence ID" value="KQK22298.1"/>
    <property type="molecule type" value="Genomic_DNA"/>
</dbReference>
<keyword evidence="2" id="KW-0479">Metal-binding</keyword>
<evidence type="ECO:0000256" key="1">
    <source>
        <dbReference type="ARBA" id="ARBA00022884"/>
    </source>
</evidence>
<dbReference type="SUPFAM" id="SSF57756">
    <property type="entry name" value="Retrovirus zinc finger-like domains"/>
    <property type="match status" value="1"/>
</dbReference>
<feature type="domain" description="RRM" evidence="5">
    <location>
        <begin position="41"/>
        <end position="118"/>
    </location>
</feature>
<organism evidence="7">
    <name type="scientific">Brachypodium distachyon</name>
    <name type="common">Purple false brome</name>
    <name type="synonym">Trachynia distachya</name>
    <dbReference type="NCBI Taxonomy" id="15368"/>
    <lineage>
        <taxon>Eukaryota</taxon>
        <taxon>Viridiplantae</taxon>
        <taxon>Streptophyta</taxon>
        <taxon>Embryophyta</taxon>
        <taxon>Tracheophyta</taxon>
        <taxon>Spermatophyta</taxon>
        <taxon>Magnoliopsida</taxon>
        <taxon>Liliopsida</taxon>
        <taxon>Poales</taxon>
        <taxon>Poaceae</taxon>
        <taxon>BOP clade</taxon>
        <taxon>Pooideae</taxon>
        <taxon>Stipodae</taxon>
        <taxon>Brachypodieae</taxon>
        <taxon>Brachypodium</taxon>
    </lineage>
</organism>
<feature type="region of interest" description="Disordered" evidence="4">
    <location>
        <begin position="258"/>
        <end position="304"/>
    </location>
</feature>
<keyword evidence="1 3" id="KW-0694">RNA-binding</keyword>
<dbReference type="PANTHER" id="PTHR11176">
    <property type="entry name" value="BOULE-RELATED"/>
    <property type="match status" value="1"/>
</dbReference>
<evidence type="ECO:0000256" key="4">
    <source>
        <dbReference type="SAM" id="MobiDB-lite"/>
    </source>
</evidence>
<evidence type="ECO:0000256" key="3">
    <source>
        <dbReference type="PROSITE-ProRule" id="PRU00176"/>
    </source>
</evidence>
<accession>A0A0Q3SBI3</accession>
<dbReference type="InterPro" id="IPR001878">
    <property type="entry name" value="Znf_CCHC"/>
</dbReference>
<dbReference type="SMART" id="SM00343">
    <property type="entry name" value="ZnF_C2HC"/>
    <property type="match status" value="2"/>
</dbReference>
<feature type="domain" description="CCHC-type" evidence="6">
    <location>
        <begin position="380"/>
        <end position="393"/>
    </location>
</feature>
<keyword evidence="2" id="KW-0863">Zinc-finger</keyword>
<dbReference type="InterPro" id="IPR035979">
    <property type="entry name" value="RBD_domain_sf"/>
</dbReference>
<dbReference type="Gene3D" id="3.30.70.330">
    <property type="match status" value="1"/>
</dbReference>
<feature type="compositionally biased region" description="Polar residues" evidence="4">
    <location>
        <begin position="286"/>
        <end position="301"/>
    </location>
</feature>
<proteinExistence type="predicted"/>
<dbReference type="InParanoid" id="A0A0Q3SBI3"/>
<name>A0A0Q3SBI3_BRADI</name>
<sequence length="445" mass="47053">MAAAGSSSSSASGSPAQASGGGGGGGGVSYHRSRFGDTTLTKVFVGGLAWETLSTSLHDHFREYGEILEVVVITDRETGQSKVYGFVTFRDPESARQAVQNPNPMIAGRRANCNIASMGPPCPSPHRSEQGDAPARTDFTSSQQVSLEVLMLGAVPPRSSAPGVLGAGPALARRVDASSTARSHINGGAVAAKQEGEPDLDSCFAHFWSRSRVSPPPSSTGDLFGWWLVKVADDSRSFAQVVRDPALMADQGARFNQGHRLDGFGAGRQGHGAGRQDRGRARPNVWQHNSPEQQQSSSTSRGATALGRWEAAAAAQGAQDGVRSGTQPDRWAVAAMGGQDACAVQGGRPEENRNVPGNIDSCLHCRSTAHLSARCPTLVCERCGRSGHLQASCLVILPWECMAQMCAFQSKGQGFFYMHDFASAKQLKDRSSSVVISMYCSSDWA</sequence>
<dbReference type="GO" id="GO:0008270">
    <property type="term" value="F:zinc ion binding"/>
    <property type="evidence" value="ECO:0007669"/>
    <property type="project" value="UniProtKB-KW"/>
</dbReference>
<reference evidence="7 8" key="1">
    <citation type="journal article" date="2010" name="Nature">
        <title>Genome sequencing and analysis of the model grass Brachypodium distachyon.</title>
        <authorList>
            <consortium name="International Brachypodium Initiative"/>
        </authorList>
    </citation>
    <scope>NUCLEOTIDE SEQUENCE [LARGE SCALE GENOMIC DNA]</scope>
    <source>
        <strain evidence="7 8">Bd21</strain>
    </source>
</reference>
<dbReference type="PROSITE" id="PS50158">
    <property type="entry name" value="ZF_CCHC"/>
    <property type="match status" value="1"/>
</dbReference>
<evidence type="ECO:0000259" key="5">
    <source>
        <dbReference type="PROSITE" id="PS50102"/>
    </source>
</evidence>
<dbReference type="InterPro" id="IPR012677">
    <property type="entry name" value="Nucleotide-bd_a/b_plait_sf"/>
</dbReference>
<dbReference type="OrthoDB" id="439808at2759"/>
<feature type="compositionally biased region" description="Gly residues" evidence="4">
    <location>
        <begin position="264"/>
        <end position="273"/>
    </location>
</feature>
<evidence type="ECO:0000259" key="6">
    <source>
        <dbReference type="PROSITE" id="PS50158"/>
    </source>
</evidence>
<dbReference type="EnsemblPlants" id="KQK22298">
    <property type="protein sequence ID" value="KQK22298"/>
    <property type="gene ID" value="BRADI_1g66323v3"/>
</dbReference>
<evidence type="ECO:0000313" key="8">
    <source>
        <dbReference type="EnsemblPlants" id="KQK22298"/>
    </source>
</evidence>
<dbReference type="PANTHER" id="PTHR11176:SF23">
    <property type="entry name" value="RNA-BINDING (RRM_RBD_RNP MOTIFS) FAMILY PROTEIN"/>
    <property type="match status" value="1"/>
</dbReference>
<gene>
    <name evidence="7" type="ORF">BRADI_1g66323v3</name>
</gene>
<dbReference type="Gene3D" id="4.10.60.10">
    <property type="entry name" value="Zinc finger, CCHC-type"/>
    <property type="match status" value="1"/>
</dbReference>
<feature type="compositionally biased region" description="Low complexity" evidence="4">
    <location>
        <begin position="1"/>
        <end position="18"/>
    </location>
</feature>
<dbReference type="Gramene" id="KQK22298">
    <property type="protein sequence ID" value="KQK22298"/>
    <property type="gene ID" value="BRADI_1g66323v3"/>
</dbReference>
<protein>
    <recommendedName>
        <fullName evidence="10">RRM domain-containing protein</fullName>
    </recommendedName>
</protein>
<evidence type="ECO:0000313" key="7">
    <source>
        <dbReference type="EMBL" id="KQK22298.1"/>
    </source>
</evidence>
<dbReference type="SUPFAM" id="SSF54928">
    <property type="entry name" value="RNA-binding domain, RBD"/>
    <property type="match status" value="1"/>
</dbReference>
<evidence type="ECO:0008006" key="10">
    <source>
        <dbReference type="Google" id="ProtNLM"/>
    </source>
</evidence>
<dbReference type="InterPro" id="IPR036875">
    <property type="entry name" value="Znf_CCHC_sf"/>
</dbReference>
<dbReference type="GO" id="GO:0003723">
    <property type="term" value="F:RNA binding"/>
    <property type="evidence" value="ECO:0007669"/>
    <property type="project" value="UniProtKB-UniRule"/>
</dbReference>
<dbReference type="AlphaFoldDB" id="A0A0Q3SBI3"/>
<dbReference type="SMART" id="SM00360">
    <property type="entry name" value="RRM"/>
    <property type="match status" value="1"/>
</dbReference>